<dbReference type="VEuPathDB" id="FungiDB:NECHADRAFT_82464"/>
<dbReference type="GeneID" id="9679244"/>
<sequence length="209" mass="23860">MATKKKTYPSEPVPTDYVSWSSKDKLQWLDSQGYAHDPTINLGDCYRSGAKVTQIFTVITKLLQQVYASFRGKTNQTIWKALSTFLNAYNKSITHLSNDVYSSVASLLTTGQFNNESNLIEPVSISDLPIENEDGTSNMVTTIRDFKEKIWPYFLTVLELLQDKWTWLSKVNPIMNVSYNNLIKAMVDAGETFFLEYQKEQDKSPWAKG</sequence>
<dbReference type="RefSeq" id="XP_003040780.1">
    <property type="nucleotide sequence ID" value="XM_003040734.1"/>
</dbReference>
<evidence type="ECO:0000313" key="1">
    <source>
        <dbReference type="EMBL" id="EEU35067.1"/>
    </source>
</evidence>
<proteinExistence type="predicted"/>
<dbReference type="OMA" id="TGMSTSY"/>
<dbReference type="OrthoDB" id="5033007at2759"/>
<dbReference type="Proteomes" id="UP000005206">
    <property type="component" value="Chromosome 7"/>
</dbReference>
<accession>C7ZLP9</accession>
<dbReference type="KEGG" id="nhe:NECHADRAFT_82464"/>
<organism evidence="1 2">
    <name type="scientific">Fusarium vanettenii (strain ATCC MYA-4622 / CBS 123669 / FGSC 9596 / NRRL 45880 / 77-13-4)</name>
    <name type="common">Fusarium solani subsp. pisi</name>
    <dbReference type="NCBI Taxonomy" id="660122"/>
    <lineage>
        <taxon>Eukaryota</taxon>
        <taxon>Fungi</taxon>
        <taxon>Dikarya</taxon>
        <taxon>Ascomycota</taxon>
        <taxon>Pezizomycotina</taxon>
        <taxon>Sordariomycetes</taxon>
        <taxon>Hypocreomycetidae</taxon>
        <taxon>Hypocreales</taxon>
        <taxon>Nectriaceae</taxon>
        <taxon>Fusarium</taxon>
        <taxon>Fusarium solani species complex</taxon>
        <taxon>Fusarium vanettenii</taxon>
    </lineage>
</organism>
<gene>
    <name evidence="1" type="ORF">NECHADRAFT_82464</name>
</gene>
<protein>
    <submittedName>
        <fullName evidence="1">Uncharacterized protein</fullName>
    </submittedName>
</protein>
<reference evidence="1 2" key="1">
    <citation type="journal article" date="2009" name="PLoS Genet.">
        <title>The genome of Nectria haematococca: contribution of supernumerary chromosomes to gene expansion.</title>
        <authorList>
            <person name="Coleman J.J."/>
            <person name="Rounsley S.D."/>
            <person name="Rodriguez-Carres M."/>
            <person name="Kuo A."/>
            <person name="Wasmann C.C."/>
            <person name="Grimwood J."/>
            <person name="Schmutz J."/>
            <person name="Taga M."/>
            <person name="White G.J."/>
            <person name="Zhou S."/>
            <person name="Schwartz D.C."/>
            <person name="Freitag M."/>
            <person name="Ma L.J."/>
            <person name="Danchin E.G."/>
            <person name="Henrissat B."/>
            <person name="Coutinho P.M."/>
            <person name="Nelson D.R."/>
            <person name="Straney D."/>
            <person name="Napoli C.A."/>
            <person name="Barker B.M."/>
            <person name="Gribskov M."/>
            <person name="Rep M."/>
            <person name="Kroken S."/>
            <person name="Molnar I."/>
            <person name="Rensing C."/>
            <person name="Kennell J.C."/>
            <person name="Zamora J."/>
            <person name="Farman M.L."/>
            <person name="Selker E.U."/>
            <person name="Salamov A."/>
            <person name="Shapiro H."/>
            <person name="Pangilinan J."/>
            <person name="Lindquist E."/>
            <person name="Lamers C."/>
            <person name="Grigoriev I.V."/>
            <person name="Geiser D.M."/>
            <person name="Covert S.F."/>
            <person name="Temporini E."/>
            <person name="Vanetten H.D."/>
        </authorList>
    </citation>
    <scope>NUCLEOTIDE SEQUENCE [LARGE SCALE GENOMIC DNA]</scope>
    <source>
        <strain evidence="2">ATCC MYA-4622 / CBS 123669 / FGSC 9596 / NRRL 45880 / 77-13-4</strain>
    </source>
</reference>
<dbReference type="HOGENOM" id="CLU_1326091_0_0_1"/>
<dbReference type="AlphaFoldDB" id="C7ZLP9"/>
<dbReference type="InParanoid" id="C7ZLP9"/>
<name>C7ZLP9_FUSV7</name>
<dbReference type="EMBL" id="GG698946">
    <property type="protein sequence ID" value="EEU35067.1"/>
    <property type="molecule type" value="Genomic_DNA"/>
</dbReference>
<evidence type="ECO:0000313" key="2">
    <source>
        <dbReference type="Proteomes" id="UP000005206"/>
    </source>
</evidence>
<keyword evidence="2" id="KW-1185">Reference proteome</keyword>